<sequence>MNNFNYQSGKRNSQNAGVRRRGRKQLHEIQNNFNDDIQILEVSLPKRGPVKERPIEKIDLGVKENYSPPTKAIDQCSSEVPQVNYQRDDKLEISFLEGDRAEKSLDLGWESQEIKRNILLKLATDDDYSFTKTEECFIHERAKLYVVNMFPEKHYYYIPDNAEEQPQSIDSDEEILNEGQVFFPTSYSGKRKRRSYNNFNCYVTHHKNDDLYDNSHILPKGTRLLKPPNKLVELVAQAIDGSPDGLLQVHQIYTVLQNKYPYFRFMDRMAINSWRSSIRHALYQKWFRKIHFSTESINRKGCYWTINRQFSPKTWTMPGFQNISSVYFTTDSTENCTSNFQPETQLPEVEAPGPNNSITYEQCNSSNEFQPVINMPQEYSIAIRDDQQNEDEITTLIKDPDPILIPWSSESVTSVGHIENAALLSKDSQMSQLPISFQMNTVIDCEEMLNASPDTWLQQCSGSSDWPQNVDDASLCYPYTQQILLATFPLATSLANT</sequence>
<dbReference type="SMR" id="A0A0L8HMK0"/>
<evidence type="ECO:0000256" key="1">
    <source>
        <dbReference type="ARBA" id="ARBA00023125"/>
    </source>
</evidence>
<name>A0A0L8HMK0_OCTBM</name>
<keyword evidence="1 3" id="KW-0238">DNA-binding</keyword>
<dbReference type="STRING" id="37653.A0A0L8HMK0"/>
<dbReference type="PANTHER" id="PTHR11829">
    <property type="entry name" value="FORKHEAD BOX PROTEIN"/>
    <property type="match status" value="1"/>
</dbReference>
<organism evidence="6">
    <name type="scientific">Octopus bimaculoides</name>
    <name type="common">California two-spotted octopus</name>
    <dbReference type="NCBI Taxonomy" id="37653"/>
    <lineage>
        <taxon>Eukaryota</taxon>
        <taxon>Metazoa</taxon>
        <taxon>Spiralia</taxon>
        <taxon>Lophotrochozoa</taxon>
        <taxon>Mollusca</taxon>
        <taxon>Cephalopoda</taxon>
        <taxon>Coleoidea</taxon>
        <taxon>Octopodiformes</taxon>
        <taxon>Octopoda</taxon>
        <taxon>Incirrata</taxon>
        <taxon>Octopodidae</taxon>
        <taxon>Octopus</taxon>
    </lineage>
</organism>
<keyword evidence="2 3" id="KW-0539">Nucleus</keyword>
<dbReference type="Gene3D" id="1.10.10.10">
    <property type="entry name" value="Winged helix-like DNA-binding domain superfamily/Winged helix DNA-binding domain"/>
    <property type="match status" value="1"/>
</dbReference>
<dbReference type="KEGG" id="obi:106869721"/>
<dbReference type="GO" id="GO:0009653">
    <property type="term" value="P:anatomical structure morphogenesis"/>
    <property type="evidence" value="ECO:0007669"/>
    <property type="project" value="TreeGrafter"/>
</dbReference>
<evidence type="ECO:0000256" key="2">
    <source>
        <dbReference type="ARBA" id="ARBA00023242"/>
    </source>
</evidence>
<dbReference type="InterPro" id="IPR036388">
    <property type="entry name" value="WH-like_DNA-bd_sf"/>
</dbReference>
<accession>A0A0L8HMK0</accession>
<dbReference type="AlphaFoldDB" id="A0A0L8HMK0"/>
<dbReference type="Pfam" id="PF00250">
    <property type="entry name" value="Forkhead"/>
    <property type="match status" value="1"/>
</dbReference>
<feature type="region of interest" description="Disordered" evidence="4">
    <location>
        <begin position="1"/>
        <end position="22"/>
    </location>
</feature>
<dbReference type="InterPro" id="IPR036390">
    <property type="entry name" value="WH_DNA-bd_sf"/>
</dbReference>
<reference evidence="6" key="1">
    <citation type="submission" date="2015-07" db="EMBL/GenBank/DDBJ databases">
        <title>MeaNS - Measles Nucleotide Surveillance Program.</title>
        <authorList>
            <person name="Tran T."/>
            <person name="Druce J."/>
        </authorList>
    </citation>
    <scope>NUCLEOTIDE SEQUENCE</scope>
    <source>
        <strain evidence="6">UCB-OBI-ISO-001</strain>
        <tissue evidence="6">Gonad</tissue>
    </source>
</reference>
<dbReference type="GO" id="GO:0005634">
    <property type="term" value="C:nucleus"/>
    <property type="evidence" value="ECO:0007669"/>
    <property type="project" value="UniProtKB-SubCell"/>
</dbReference>
<evidence type="ECO:0000256" key="4">
    <source>
        <dbReference type="SAM" id="MobiDB-lite"/>
    </source>
</evidence>
<feature type="domain" description="Fork-head" evidence="5">
    <location>
        <begin position="226"/>
        <end position="307"/>
    </location>
</feature>
<protein>
    <recommendedName>
        <fullName evidence="5">Fork-head domain-containing protein</fullName>
    </recommendedName>
</protein>
<proteinExistence type="predicted"/>
<dbReference type="SMART" id="SM00339">
    <property type="entry name" value="FH"/>
    <property type="match status" value="1"/>
</dbReference>
<evidence type="ECO:0000256" key="3">
    <source>
        <dbReference type="PROSITE-ProRule" id="PRU00089"/>
    </source>
</evidence>
<dbReference type="InterPro" id="IPR030456">
    <property type="entry name" value="TF_fork_head_CS_2"/>
</dbReference>
<evidence type="ECO:0000313" key="6">
    <source>
        <dbReference type="EMBL" id="KOF90442.1"/>
    </source>
</evidence>
<dbReference type="PROSITE" id="PS50039">
    <property type="entry name" value="FORK_HEAD_3"/>
    <property type="match status" value="1"/>
</dbReference>
<dbReference type="GO" id="GO:0000978">
    <property type="term" value="F:RNA polymerase II cis-regulatory region sequence-specific DNA binding"/>
    <property type="evidence" value="ECO:0007669"/>
    <property type="project" value="TreeGrafter"/>
</dbReference>
<feature type="compositionally biased region" description="Polar residues" evidence="4">
    <location>
        <begin position="1"/>
        <end position="16"/>
    </location>
</feature>
<dbReference type="EMBL" id="KQ417763">
    <property type="protein sequence ID" value="KOF90442.1"/>
    <property type="molecule type" value="Genomic_DNA"/>
</dbReference>
<dbReference type="PROSITE" id="PS00658">
    <property type="entry name" value="FORK_HEAD_2"/>
    <property type="match status" value="1"/>
</dbReference>
<gene>
    <name evidence="6" type="ORF">OCBIM_22011209mg</name>
</gene>
<evidence type="ECO:0000259" key="5">
    <source>
        <dbReference type="PROSITE" id="PS50039"/>
    </source>
</evidence>
<dbReference type="OrthoDB" id="5402974at2759"/>
<feature type="DNA-binding region" description="Fork-head" evidence="3">
    <location>
        <begin position="226"/>
        <end position="307"/>
    </location>
</feature>
<dbReference type="InterPro" id="IPR001766">
    <property type="entry name" value="Fork_head_dom"/>
</dbReference>
<dbReference type="GO" id="GO:0000981">
    <property type="term" value="F:DNA-binding transcription factor activity, RNA polymerase II-specific"/>
    <property type="evidence" value="ECO:0007669"/>
    <property type="project" value="TreeGrafter"/>
</dbReference>
<dbReference type="GO" id="GO:0030154">
    <property type="term" value="P:cell differentiation"/>
    <property type="evidence" value="ECO:0007669"/>
    <property type="project" value="TreeGrafter"/>
</dbReference>
<comment type="subcellular location">
    <subcellularLocation>
        <location evidence="3">Nucleus</location>
    </subcellularLocation>
</comment>
<dbReference type="InterPro" id="IPR050211">
    <property type="entry name" value="FOX_domain-containing"/>
</dbReference>
<dbReference type="SUPFAM" id="SSF46785">
    <property type="entry name" value="Winged helix' DNA-binding domain"/>
    <property type="match status" value="1"/>
</dbReference>
<dbReference type="PANTHER" id="PTHR11829:SF343">
    <property type="entry name" value="FORK-HEAD DOMAIN-CONTAINING PROTEIN"/>
    <property type="match status" value="1"/>
</dbReference>